<dbReference type="AlphaFoldDB" id="A0A7W8QPN6"/>
<evidence type="ECO:0000313" key="3">
    <source>
        <dbReference type="EMBL" id="MBB5434176.1"/>
    </source>
</evidence>
<organism evidence="3 4">
    <name type="scientific">Nocardiopsis composta</name>
    <dbReference type="NCBI Taxonomy" id="157465"/>
    <lineage>
        <taxon>Bacteria</taxon>
        <taxon>Bacillati</taxon>
        <taxon>Actinomycetota</taxon>
        <taxon>Actinomycetes</taxon>
        <taxon>Streptosporangiales</taxon>
        <taxon>Nocardiopsidaceae</taxon>
        <taxon>Nocardiopsis</taxon>
    </lineage>
</organism>
<feature type="transmembrane region" description="Helical" evidence="2">
    <location>
        <begin position="66"/>
        <end position="86"/>
    </location>
</feature>
<keyword evidence="2" id="KW-0472">Membrane</keyword>
<comment type="caution">
    <text evidence="3">The sequence shown here is derived from an EMBL/GenBank/DDBJ whole genome shotgun (WGS) entry which is preliminary data.</text>
</comment>
<accession>A0A7W8QPN6</accession>
<gene>
    <name evidence="3" type="ORF">HDA36_004260</name>
</gene>
<feature type="transmembrane region" description="Helical" evidence="2">
    <location>
        <begin position="290"/>
        <end position="317"/>
    </location>
</feature>
<evidence type="ECO:0000256" key="1">
    <source>
        <dbReference type="SAM" id="MobiDB-lite"/>
    </source>
</evidence>
<feature type="region of interest" description="Disordered" evidence="1">
    <location>
        <begin position="430"/>
        <end position="479"/>
    </location>
</feature>
<evidence type="ECO:0000256" key="2">
    <source>
        <dbReference type="SAM" id="Phobius"/>
    </source>
</evidence>
<protein>
    <submittedName>
        <fullName evidence="3">Uncharacterized protein</fullName>
    </submittedName>
</protein>
<reference evidence="3 4" key="1">
    <citation type="submission" date="2020-08" db="EMBL/GenBank/DDBJ databases">
        <title>Sequencing the genomes of 1000 actinobacteria strains.</title>
        <authorList>
            <person name="Klenk H.-P."/>
        </authorList>
    </citation>
    <scope>NUCLEOTIDE SEQUENCE [LARGE SCALE GENOMIC DNA]</scope>
    <source>
        <strain evidence="3 4">DSM 44551</strain>
    </source>
</reference>
<keyword evidence="4" id="KW-1185">Reference proteome</keyword>
<feature type="transmembrane region" description="Helical" evidence="2">
    <location>
        <begin position="263"/>
        <end position="284"/>
    </location>
</feature>
<dbReference type="EMBL" id="JACHDB010000001">
    <property type="protein sequence ID" value="MBB5434176.1"/>
    <property type="molecule type" value="Genomic_DNA"/>
</dbReference>
<keyword evidence="2" id="KW-1133">Transmembrane helix</keyword>
<dbReference type="Proteomes" id="UP000572635">
    <property type="component" value="Unassembled WGS sequence"/>
</dbReference>
<proteinExistence type="predicted"/>
<name>A0A7W8QPN6_9ACTN</name>
<keyword evidence="2" id="KW-0812">Transmembrane</keyword>
<dbReference type="RefSeq" id="WP_184394563.1">
    <property type="nucleotide sequence ID" value="NZ_BAAAJD010000021.1"/>
</dbReference>
<feature type="transmembrane region" description="Helical" evidence="2">
    <location>
        <begin position="20"/>
        <end position="41"/>
    </location>
</feature>
<sequence length="479" mass="50314">MHTTTVRISGVRIRGRTALWNGLAVLLFLLLIFGLLLHTVVDWDMSFHGMPLGEALWAGTNRRATVAVAVLGVLLLAVVAALAAGAPRSRARREVRVGPAGIELVARPAGWYRGRRAMLPWENVQLVSAPRAVFAESAGTSVHRASREVLDLYLFRGVEGLPDFARAAAVDGTPLDGLHAPAVRVRIGGAGNRLAASVRELAAAVDAARPGLFYRGTAVDQWFTPSVTGGEAAGTAPTVDAPAGYALPGAVWLDFRTPPLRTFGTLAGLVLLAAACYPPIHLLSRTDGGILAGLVGLVLMVPFLVGVCGALFSVLVLPRALARIGILVDPDGLVLVEKRPWRLRGLVRGRIPWGDVQAIVARGSAVLGVHGVKRAQERPVVDVYLRGDTAFRRLGVGLPVEVTRQGGADSARVRELVGFPAVRLRLVPSLGGGPRTGGEDLADQGPGPVRLPGARSRSALHAARPDLCHGFGDRGATGS</sequence>
<evidence type="ECO:0000313" key="4">
    <source>
        <dbReference type="Proteomes" id="UP000572635"/>
    </source>
</evidence>